<evidence type="ECO:0000313" key="11">
    <source>
        <dbReference type="RefSeq" id="XP_030747614.1"/>
    </source>
</evidence>
<dbReference type="OrthoDB" id="6414306at2759"/>
<evidence type="ECO:0000313" key="10">
    <source>
        <dbReference type="Proteomes" id="UP000504635"/>
    </source>
</evidence>
<dbReference type="GO" id="GO:0008270">
    <property type="term" value="F:zinc ion binding"/>
    <property type="evidence" value="ECO:0007669"/>
    <property type="project" value="UniProtKB-KW"/>
</dbReference>
<evidence type="ECO:0000256" key="4">
    <source>
        <dbReference type="ARBA" id="ARBA00022833"/>
    </source>
</evidence>
<dbReference type="InterPro" id="IPR036236">
    <property type="entry name" value="Znf_C2H2_sf"/>
</dbReference>
<dbReference type="PROSITE" id="PS00028">
    <property type="entry name" value="ZINC_FINGER_C2H2_1"/>
    <property type="match status" value="3"/>
</dbReference>
<feature type="domain" description="C2H2-type" evidence="8">
    <location>
        <begin position="273"/>
        <end position="300"/>
    </location>
</feature>
<dbReference type="InterPro" id="IPR038441">
    <property type="entry name" value="THAP_Znf_sf"/>
</dbReference>
<dbReference type="PANTHER" id="PTHR24379:SF127">
    <property type="entry name" value="BLOODY FINGERS-RELATED"/>
    <property type="match status" value="1"/>
</dbReference>
<dbReference type="GO" id="GO:0005634">
    <property type="term" value="C:nucleus"/>
    <property type="evidence" value="ECO:0007669"/>
    <property type="project" value="TreeGrafter"/>
</dbReference>
<evidence type="ECO:0000256" key="3">
    <source>
        <dbReference type="ARBA" id="ARBA00022771"/>
    </source>
</evidence>
<evidence type="ECO:0000256" key="6">
    <source>
        <dbReference type="PROSITE-ProRule" id="PRU00042"/>
    </source>
</evidence>
<keyword evidence="1" id="KW-0479">Metal-binding</keyword>
<keyword evidence="10" id="KW-1185">Reference proteome</keyword>
<proteinExistence type="predicted"/>
<evidence type="ECO:0000256" key="7">
    <source>
        <dbReference type="PROSITE-ProRule" id="PRU00309"/>
    </source>
</evidence>
<keyword evidence="5 7" id="KW-0238">DNA-binding</keyword>
<dbReference type="SUPFAM" id="SSF57716">
    <property type="entry name" value="Glucocorticoid receptor-like (DNA-binding domain)"/>
    <property type="match status" value="1"/>
</dbReference>
<evidence type="ECO:0000256" key="2">
    <source>
        <dbReference type="ARBA" id="ARBA00022737"/>
    </source>
</evidence>
<dbReference type="GO" id="GO:0000977">
    <property type="term" value="F:RNA polymerase II transcription regulatory region sequence-specific DNA binding"/>
    <property type="evidence" value="ECO:0007669"/>
    <property type="project" value="TreeGrafter"/>
</dbReference>
<organism evidence="10 11">
    <name type="scientific">Sitophilus oryzae</name>
    <name type="common">Rice weevil</name>
    <name type="synonym">Curculio oryzae</name>
    <dbReference type="NCBI Taxonomy" id="7048"/>
    <lineage>
        <taxon>Eukaryota</taxon>
        <taxon>Metazoa</taxon>
        <taxon>Ecdysozoa</taxon>
        <taxon>Arthropoda</taxon>
        <taxon>Hexapoda</taxon>
        <taxon>Insecta</taxon>
        <taxon>Pterygota</taxon>
        <taxon>Neoptera</taxon>
        <taxon>Endopterygota</taxon>
        <taxon>Coleoptera</taxon>
        <taxon>Polyphaga</taxon>
        <taxon>Cucujiformia</taxon>
        <taxon>Curculionidae</taxon>
        <taxon>Dryophthorinae</taxon>
        <taxon>Sitophilus</taxon>
    </lineage>
</organism>
<evidence type="ECO:0000259" key="9">
    <source>
        <dbReference type="PROSITE" id="PS50950"/>
    </source>
</evidence>
<dbReference type="SMART" id="SM00980">
    <property type="entry name" value="THAP"/>
    <property type="match status" value="1"/>
</dbReference>
<feature type="domain" description="C2H2-type" evidence="8">
    <location>
        <begin position="234"/>
        <end position="262"/>
    </location>
</feature>
<dbReference type="SMART" id="SM00692">
    <property type="entry name" value="DM3"/>
    <property type="match status" value="1"/>
</dbReference>
<evidence type="ECO:0000256" key="5">
    <source>
        <dbReference type="ARBA" id="ARBA00023125"/>
    </source>
</evidence>
<feature type="domain" description="C2H2-type" evidence="8">
    <location>
        <begin position="374"/>
        <end position="402"/>
    </location>
</feature>
<dbReference type="InParanoid" id="A0A6J2X9U3"/>
<dbReference type="Gene3D" id="3.30.160.60">
    <property type="entry name" value="Classic Zinc Finger"/>
    <property type="match status" value="2"/>
</dbReference>
<dbReference type="GeneID" id="115876068"/>
<accession>A0A6J2X9U3</accession>
<gene>
    <name evidence="11" type="primary">LOC115876068</name>
</gene>
<dbReference type="InterPro" id="IPR006612">
    <property type="entry name" value="THAP_Znf"/>
</dbReference>
<reference evidence="11" key="1">
    <citation type="submission" date="2025-08" db="UniProtKB">
        <authorList>
            <consortium name="RefSeq"/>
        </authorList>
    </citation>
    <scope>IDENTIFICATION</scope>
    <source>
        <tissue evidence="11">Gonads</tissue>
    </source>
</reference>
<dbReference type="Pfam" id="PF05485">
    <property type="entry name" value="THAP"/>
    <property type="match status" value="1"/>
</dbReference>
<dbReference type="Gene3D" id="6.20.210.20">
    <property type="entry name" value="THAP domain"/>
    <property type="match status" value="1"/>
</dbReference>
<dbReference type="InterPro" id="IPR013087">
    <property type="entry name" value="Znf_C2H2_type"/>
</dbReference>
<dbReference type="PROSITE" id="PS50157">
    <property type="entry name" value="ZINC_FINGER_C2H2_2"/>
    <property type="match status" value="5"/>
</dbReference>
<dbReference type="SUPFAM" id="SSF57667">
    <property type="entry name" value="beta-beta-alpha zinc fingers"/>
    <property type="match status" value="1"/>
</dbReference>
<dbReference type="AlphaFoldDB" id="A0A6J2X9U3"/>
<dbReference type="PANTHER" id="PTHR24379">
    <property type="entry name" value="KRAB AND ZINC FINGER DOMAIN-CONTAINING"/>
    <property type="match status" value="1"/>
</dbReference>
<keyword evidence="4" id="KW-0862">Zinc</keyword>
<feature type="domain" description="C2H2-type" evidence="8">
    <location>
        <begin position="343"/>
        <end position="370"/>
    </location>
</feature>
<dbReference type="KEGG" id="soy:115876068"/>
<dbReference type="GO" id="GO:0000981">
    <property type="term" value="F:DNA-binding transcription factor activity, RNA polymerase II-specific"/>
    <property type="evidence" value="ECO:0007669"/>
    <property type="project" value="TreeGrafter"/>
</dbReference>
<dbReference type="Proteomes" id="UP000504635">
    <property type="component" value="Unplaced"/>
</dbReference>
<keyword evidence="3 6" id="KW-0863">Zinc-finger</keyword>
<sequence>MVRQCVVCKKVDYCNPGLIFRRFPVNPERRQRWVSLLNLENQHVFKYATICSNHFDKSDIMVTELTGRRQIRPNAEPQIDTSIFDEALPYRTSAASMFQDPKCHDPSQEVTCAEQSNLGSQTTLASPSACPLASPLAGRKNYRMLPKTTETASKTQVGINCPTDTAVNKESRGVEHVTQENISVENINGLSPDNKLELAKQLKESQKEVYRCSTCSFQTPYKCSLYNHKKVHLFACAHCGNNCRSSASLEVHLAINHIDSRANELKETQNEVYRCATCSYQTPYKCGLNTHKKVHLASEERQLFACLHCDNKYRTKQSLEYHFEFNHTDSRVKKLTVSQDKVYRCSKCSFRTAYKASLNKHKKIHLAPEKRKLFACAHCDKKYKSRQGLNDHLGYNHISSRNADCISATDQVILDSLKIEIDDHAPLLAVSFKNAECLSGTNEVKSEGILKTEPDDVALILSKEMHNDFKGADCIPLTPQMELDSSKIEIVDHILLLDDFKNAQCLSGTSEVKSEEFIKIELDDVASTMNKDMHNDFKNAEYLFGTKEVKSEDFLKIESDDEDMHYDYKNTENFSVTKEVKLEDLIKMEHDYVS</sequence>
<protein>
    <submittedName>
        <fullName evidence="11">Zinc finger protein ZFAT-like isoform X1</fullName>
    </submittedName>
</protein>
<dbReference type="SMART" id="SM00355">
    <property type="entry name" value="ZnF_C2H2"/>
    <property type="match status" value="6"/>
</dbReference>
<keyword evidence="2" id="KW-0677">Repeat</keyword>
<dbReference type="RefSeq" id="XP_030747614.1">
    <property type="nucleotide sequence ID" value="XM_030891754.1"/>
</dbReference>
<evidence type="ECO:0000256" key="1">
    <source>
        <dbReference type="ARBA" id="ARBA00022723"/>
    </source>
</evidence>
<feature type="domain" description="THAP-type" evidence="9">
    <location>
        <begin position="1"/>
        <end position="80"/>
    </location>
</feature>
<dbReference type="PROSITE" id="PS50950">
    <property type="entry name" value="ZF_THAP"/>
    <property type="match status" value="1"/>
</dbReference>
<name>A0A6J2X9U3_SITOR</name>
<evidence type="ECO:0000259" key="8">
    <source>
        <dbReference type="PROSITE" id="PS50157"/>
    </source>
</evidence>
<feature type="domain" description="C2H2-type" evidence="8">
    <location>
        <begin position="304"/>
        <end position="332"/>
    </location>
</feature>